<dbReference type="RefSeq" id="WP_106263718.1">
    <property type="nucleotide sequence ID" value="NZ_PVTQ01000004.1"/>
</dbReference>
<proteinExistence type="predicted"/>
<evidence type="ECO:0000259" key="1">
    <source>
        <dbReference type="Pfam" id="PF06568"/>
    </source>
</evidence>
<dbReference type="InterPro" id="IPR009506">
    <property type="entry name" value="YjiS-like"/>
</dbReference>
<organism evidence="2 3">
    <name type="scientific">Donghicola tyrosinivorans</name>
    <dbReference type="NCBI Taxonomy" id="1652492"/>
    <lineage>
        <taxon>Bacteria</taxon>
        <taxon>Pseudomonadati</taxon>
        <taxon>Pseudomonadota</taxon>
        <taxon>Alphaproteobacteria</taxon>
        <taxon>Rhodobacterales</taxon>
        <taxon>Roseobacteraceae</taxon>
        <taxon>Donghicola</taxon>
    </lineage>
</organism>
<evidence type="ECO:0000313" key="2">
    <source>
        <dbReference type="EMBL" id="PRY91194.1"/>
    </source>
</evidence>
<sequence length="73" mass="8167">MAYATDIHANGVSHSSLGLIEGLKQRFAHYRLVRRTYNELNALSNRELADMGLHRSQITSLAIEAANEHFSAK</sequence>
<dbReference type="Proteomes" id="UP000238392">
    <property type="component" value="Unassembled WGS sequence"/>
</dbReference>
<comment type="caution">
    <text evidence="2">The sequence shown here is derived from an EMBL/GenBank/DDBJ whole genome shotgun (WGS) entry which is preliminary data.</text>
</comment>
<accession>A0A2T0WX87</accession>
<gene>
    <name evidence="2" type="ORF">CLV74_104215</name>
</gene>
<protein>
    <submittedName>
        <fullName evidence="2">Uncharacterized protein DUF1127</fullName>
    </submittedName>
</protein>
<name>A0A2T0WX87_9RHOB</name>
<dbReference type="Pfam" id="PF06568">
    <property type="entry name" value="YjiS-like"/>
    <property type="match status" value="1"/>
</dbReference>
<dbReference type="EMBL" id="PVTQ01000004">
    <property type="protein sequence ID" value="PRY91194.1"/>
    <property type="molecule type" value="Genomic_DNA"/>
</dbReference>
<dbReference type="OrthoDB" id="8244198at2"/>
<reference evidence="2 3" key="1">
    <citation type="submission" date="2018-03" db="EMBL/GenBank/DDBJ databases">
        <title>Genomic Encyclopedia of Archaeal and Bacterial Type Strains, Phase II (KMG-II): from individual species to whole genera.</title>
        <authorList>
            <person name="Goeker M."/>
        </authorList>
    </citation>
    <scope>NUCLEOTIDE SEQUENCE [LARGE SCALE GENOMIC DNA]</scope>
    <source>
        <strain evidence="2 3">DSM 100212</strain>
    </source>
</reference>
<evidence type="ECO:0000313" key="3">
    <source>
        <dbReference type="Proteomes" id="UP000238392"/>
    </source>
</evidence>
<feature type="domain" description="YjiS-like" evidence="1">
    <location>
        <begin position="25"/>
        <end position="58"/>
    </location>
</feature>
<keyword evidence="3" id="KW-1185">Reference proteome</keyword>
<dbReference type="AlphaFoldDB" id="A0A2T0WX87"/>